<gene>
    <name evidence="2" type="ORF">MHBO_002257</name>
</gene>
<reference evidence="2 3" key="1">
    <citation type="journal article" date="2024" name="BMC Biol.">
        <title>Comparative genomics of Ascetosporea gives new insight into the evolutionary basis for animal parasitism in Rhizaria.</title>
        <authorList>
            <person name="Hiltunen Thoren M."/>
            <person name="Onut-Brannstrom I."/>
            <person name="Alfjorden A."/>
            <person name="Peckova H."/>
            <person name="Swords F."/>
            <person name="Hooper C."/>
            <person name="Holzer A.S."/>
            <person name="Bass D."/>
            <person name="Burki F."/>
        </authorList>
    </citation>
    <scope>NUCLEOTIDE SEQUENCE [LARGE SCALE GENOMIC DNA]</scope>
    <source>
        <strain evidence="2">20-A016</strain>
    </source>
</reference>
<sequence length="270" mass="31791">MAFSLTNFGLISLAFSLLNNFEQNLFPLFSVLTKKCLSIQNSSFLSYENNSVLSIEERLILQFDIGTEFSRCSWLLLESLLAKYDRDDQKYAKFILQILLSKHNKNSFNHRENFDKNGENNKKQNFGKNGLKISRIFGKIKFVPKFLEQMLLNLKGKKGKSFSEVYCFSYGSNAIFFLRVLVEEGYLSQAAEMAIRYCRNERLRYLKENKEIWYPRNLLKRLRNSMSEFIQQHLKKRKPANFWLIRNLFVNLKTEIALCDSLDNALFDDV</sequence>
<organism evidence="2 3">
    <name type="scientific">Bonamia ostreae</name>
    <dbReference type="NCBI Taxonomy" id="126728"/>
    <lineage>
        <taxon>Eukaryota</taxon>
        <taxon>Sar</taxon>
        <taxon>Rhizaria</taxon>
        <taxon>Endomyxa</taxon>
        <taxon>Ascetosporea</taxon>
        <taxon>Haplosporida</taxon>
        <taxon>Bonamia</taxon>
    </lineage>
</organism>
<evidence type="ECO:0000313" key="2">
    <source>
        <dbReference type="EMBL" id="MES1920605.1"/>
    </source>
</evidence>
<evidence type="ECO:0000313" key="3">
    <source>
        <dbReference type="Proteomes" id="UP001439008"/>
    </source>
</evidence>
<evidence type="ECO:0000256" key="1">
    <source>
        <dbReference type="SAM" id="SignalP"/>
    </source>
</evidence>
<name>A0ABV2ALR7_9EUKA</name>
<comment type="caution">
    <text evidence="2">The sequence shown here is derived from an EMBL/GenBank/DDBJ whole genome shotgun (WGS) entry which is preliminary data.</text>
</comment>
<keyword evidence="1" id="KW-0732">Signal</keyword>
<keyword evidence="3" id="KW-1185">Reference proteome</keyword>
<feature type="chain" id="PRO_5045335288" evidence="1">
    <location>
        <begin position="17"/>
        <end position="270"/>
    </location>
</feature>
<dbReference type="EMBL" id="JBDODL010000758">
    <property type="protein sequence ID" value="MES1920605.1"/>
    <property type="molecule type" value="Genomic_DNA"/>
</dbReference>
<feature type="signal peptide" evidence="1">
    <location>
        <begin position="1"/>
        <end position="16"/>
    </location>
</feature>
<protein>
    <submittedName>
        <fullName evidence="2">Uncharacterized protein</fullName>
    </submittedName>
</protein>
<accession>A0ABV2ALR7</accession>
<proteinExistence type="predicted"/>
<dbReference type="Proteomes" id="UP001439008">
    <property type="component" value="Unassembled WGS sequence"/>
</dbReference>